<proteinExistence type="predicted"/>
<protein>
    <submittedName>
        <fullName evidence="1">Uncharacterized protein</fullName>
    </submittedName>
</protein>
<evidence type="ECO:0000313" key="1">
    <source>
        <dbReference type="EMBL" id="GIY99602.1"/>
    </source>
</evidence>
<evidence type="ECO:0000313" key="2">
    <source>
        <dbReference type="Proteomes" id="UP001054945"/>
    </source>
</evidence>
<accession>A0AAV4XXV9</accession>
<comment type="caution">
    <text evidence="1">The sequence shown here is derived from an EMBL/GenBank/DDBJ whole genome shotgun (WGS) entry which is preliminary data.</text>
</comment>
<keyword evidence="2" id="KW-1185">Reference proteome</keyword>
<sequence>MLLDDCETSREAPPKVPENLDWLIVSRRDMLFDGMERLKEPMGKSVVQCFNLIGWNRFYCIICFQARTNLLKVVKRKNNK</sequence>
<dbReference type="AlphaFoldDB" id="A0AAV4XXV9"/>
<name>A0AAV4XXV9_CAEEX</name>
<reference evidence="1 2" key="1">
    <citation type="submission" date="2021-06" db="EMBL/GenBank/DDBJ databases">
        <title>Caerostris extrusa draft genome.</title>
        <authorList>
            <person name="Kono N."/>
            <person name="Arakawa K."/>
        </authorList>
    </citation>
    <scope>NUCLEOTIDE SEQUENCE [LARGE SCALE GENOMIC DNA]</scope>
</reference>
<dbReference type="Proteomes" id="UP001054945">
    <property type="component" value="Unassembled WGS sequence"/>
</dbReference>
<organism evidence="1 2">
    <name type="scientific">Caerostris extrusa</name>
    <name type="common">Bark spider</name>
    <name type="synonym">Caerostris bankana</name>
    <dbReference type="NCBI Taxonomy" id="172846"/>
    <lineage>
        <taxon>Eukaryota</taxon>
        <taxon>Metazoa</taxon>
        <taxon>Ecdysozoa</taxon>
        <taxon>Arthropoda</taxon>
        <taxon>Chelicerata</taxon>
        <taxon>Arachnida</taxon>
        <taxon>Araneae</taxon>
        <taxon>Araneomorphae</taxon>
        <taxon>Entelegynae</taxon>
        <taxon>Araneoidea</taxon>
        <taxon>Araneidae</taxon>
        <taxon>Caerostris</taxon>
    </lineage>
</organism>
<gene>
    <name evidence="1" type="ORF">CEXT_723201</name>
</gene>
<dbReference type="EMBL" id="BPLR01018438">
    <property type="protein sequence ID" value="GIY99602.1"/>
    <property type="molecule type" value="Genomic_DNA"/>
</dbReference>